<keyword evidence="3" id="KW-1185">Reference proteome</keyword>
<feature type="chain" id="PRO_5011441644" description="DUF2946 domain-containing protein" evidence="1">
    <location>
        <begin position="33"/>
        <end position="124"/>
    </location>
</feature>
<dbReference type="STRING" id="1612308.SAMN05444581_102226"/>
<dbReference type="Proteomes" id="UP000198755">
    <property type="component" value="Unassembled WGS sequence"/>
</dbReference>
<accession>A0A1I3WXR6</accession>
<evidence type="ECO:0000256" key="1">
    <source>
        <dbReference type="SAM" id="SignalP"/>
    </source>
</evidence>
<name>A0A1I3WXR6_9HYPH</name>
<dbReference type="AlphaFoldDB" id="A0A1I3WXR6"/>
<gene>
    <name evidence="2" type="ORF">SAMN05444581_102226</name>
</gene>
<evidence type="ECO:0000313" key="2">
    <source>
        <dbReference type="EMBL" id="SFK12255.1"/>
    </source>
</evidence>
<sequence length="124" mass="12915">MKGFRQNSGAKRIAVGVLALYALLLQAFFASATPTQAFDSSAGVICASLDGSSTGNGAPGHDHHGSCCILACSSATSVVLDTASDVVYFPARAPSRFEFAATRTFALRTAFKFYFAARGPPQTV</sequence>
<keyword evidence="1" id="KW-0732">Signal</keyword>
<organism evidence="2 3">
    <name type="scientific">Methylocapsa palsarum</name>
    <dbReference type="NCBI Taxonomy" id="1612308"/>
    <lineage>
        <taxon>Bacteria</taxon>
        <taxon>Pseudomonadati</taxon>
        <taxon>Pseudomonadota</taxon>
        <taxon>Alphaproteobacteria</taxon>
        <taxon>Hyphomicrobiales</taxon>
        <taxon>Beijerinckiaceae</taxon>
        <taxon>Methylocapsa</taxon>
    </lineage>
</organism>
<dbReference type="EMBL" id="FOSN01000002">
    <property type="protein sequence ID" value="SFK12255.1"/>
    <property type="molecule type" value="Genomic_DNA"/>
</dbReference>
<protein>
    <recommendedName>
        <fullName evidence="4">DUF2946 domain-containing protein</fullName>
    </recommendedName>
</protein>
<evidence type="ECO:0000313" key="3">
    <source>
        <dbReference type="Proteomes" id="UP000198755"/>
    </source>
</evidence>
<dbReference type="RefSeq" id="WP_091678318.1">
    <property type="nucleotide sequence ID" value="NZ_FOSN01000002.1"/>
</dbReference>
<evidence type="ECO:0008006" key="4">
    <source>
        <dbReference type="Google" id="ProtNLM"/>
    </source>
</evidence>
<reference evidence="2 3" key="1">
    <citation type="submission" date="2016-10" db="EMBL/GenBank/DDBJ databases">
        <authorList>
            <person name="de Groot N.N."/>
        </authorList>
    </citation>
    <scope>NUCLEOTIDE SEQUENCE [LARGE SCALE GENOMIC DNA]</scope>
    <source>
        <strain evidence="2 3">NE2</strain>
    </source>
</reference>
<feature type="signal peptide" evidence="1">
    <location>
        <begin position="1"/>
        <end position="32"/>
    </location>
</feature>
<proteinExistence type="predicted"/>